<reference evidence="1 2" key="1">
    <citation type="submission" date="2009-08" db="EMBL/GenBank/DDBJ databases">
        <title>The Genome Sequence of Spizellomyces punctatus strain DAOM BR117.</title>
        <authorList>
            <consortium name="The Broad Institute Genome Sequencing Platform"/>
            <person name="Russ C."/>
            <person name="Cuomo C."/>
            <person name="Shea T."/>
            <person name="Young S.K."/>
            <person name="Zeng Q."/>
            <person name="Koehrsen M."/>
            <person name="Haas B."/>
            <person name="Borodovsky M."/>
            <person name="Guigo R."/>
            <person name="Alvarado L."/>
            <person name="Berlin A."/>
            <person name="Bochicchio J."/>
            <person name="Borenstein D."/>
            <person name="Chapman S."/>
            <person name="Chen Z."/>
            <person name="Engels R."/>
            <person name="Freedman E."/>
            <person name="Gellesch M."/>
            <person name="Goldberg J."/>
            <person name="Griggs A."/>
            <person name="Gujja S."/>
            <person name="Heiman D."/>
            <person name="Hepburn T."/>
            <person name="Howarth C."/>
            <person name="Jen D."/>
            <person name="Larson L."/>
            <person name="Lewis B."/>
            <person name="Mehta T."/>
            <person name="Park D."/>
            <person name="Pearson M."/>
            <person name="Roberts A."/>
            <person name="Saif S."/>
            <person name="Shenoy N."/>
            <person name="Sisk P."/>
            <person name="Stolte C."/>
            <person name="Sykes S."/>
            <person name="Thomson T."/>
            <person name="Walk T."/>
            <person name="White J."/>
            <person name="Yandava C."/>
            <person name="Burger G."/>
            <person name="Gray M.W."/>
            <person name="Holland P.W.H."/>
            <person name="King N."/>
            <person name="Lang F.B.F."/>
            <person name="Roger A.J."/>
            <person name="Ruiz-Trillo I."/>
            <person name="Lander E."/>
            <person name="Nusbaum C."/>
        </authorList>
    </citation>
    <scope>NUCLEOTIDE SEQUENCE [LARGE SCALE GENOMIC DNA]</scope>
    <source>
        <strain evidence="1 2">DAOM BR117</strain>
    </source>
</reference>
<proteinExistence type="predicted"/>
<keyword evidence="2" id="KW-1185">Reference proteome</keyword>
<dbReference type="Proteomes" id="UP000053201">
    <property type="component" value="Unassembled WGS sequence"/>
</dbReference>
<name>A0A0L0HPD6_SPIPD</name>
<dbReference type="VEuPathDB" id="FungiDB:SPPG_02316"/>
<dbReference type="GeneID" id="27685910"/>
<dbReference type="AlphaFoldDB" id="A0A0L0HPD6"/>
<dbReference type="InterPro" id="IPR012340">
    <property type="entry name" value="NA-bd_OB-fold"/>
</dbReference>
<sequence length="230" mass="25186">MTELSKAAFSRICFALGKPIAVLPNPQARIPAYLLHYEFSLALLSLHSKQHYVSSAQLTHQHTAEDLATAEHLLCVINFPRKQIGKFKSDCLTTGVQDDQAPDPVKKRETTVAVGVLNMAESGNNNILPGSRVHIDGRHEVVDTNDRDLSWEEFCQFEIRVGTVLSGDGNVDFGENWGVRRCKSAIELGIYTGKQVLAVLNVEDGPWVLSVGKTGLIGPLKKVSNGIRLA</sequence>
<dbReference type="Gene3D" id="2.40.50.140">
    <property type="entry name" value="Nucleic acid-binding proteins"/>
    <property type="match status" value="1"/>
</dbReference>
<dbReference type="RefSeq" id="XP_016611305.1">
    <property type="nucleotide sequence ID" value="XM_016750608.1"/>
</dbReference>
<organism evidence="1 2">
    <name type="scientific">Spizellomyces punctatus (strain DAOM BR117)</name>
    <dbReference type="NCBI Taxonomy" id="645134"/>
    <lineage>
        <taxon>Eukaryota</taxon>
        <taxon>Fungi</taxon>
        <taxon>Fungi incertae sedis</taxon>
        <taxon>Chytridiomycota</taxon>
        <taxon>Chytridiomycota incertae sedis</taxon>
        <taxon>Chytridiomycetes</taxon>
        <taxon>Spizellomycetales</taxon>
        <taxon>Spizellomycetaceae</taxon>
        <taxon>Spizellomyces</taxon>
    </lineage>
</organism>
<dbReference type="EMBL" id="KQ257452">
    <property type="protein sequence ID" value="KND03266.1"/>
    <property type="molecule type" value="Genomic_DNA"/>
</dbReference>
<dbReference type="OrthoDB" id="3262563at2759"/>
<dbReference type="InParanoid" id="A0A0L0HPD6"/>
<protein>
    <submittedName>
        <fullName evidence="1">Uncharacterized protein</fullName>
    </submittedName>
</protein>
<evidence type="ECO:0000313" key="2">
    <source>
        <dbReference type="Proteomes" id="UP000053201"/>
    </source>
</evidence>
<dbReference type="STRING" id="645134.A0A0L0HPD6"/>
<evidence type="ECO:0000313" key="1">
    <source>
        <dbReference type="EMBL" id="KND03266.1"/>
    </source>
</evidence>
<accession>A0A0L0HPD6</accession>
<gene>
    <name evidence="1" type="ORF">SPPG_02316</name>
</gene>